<dbReference type="InterPro" id="IPR036230">
    <property type="entry name" value="LeuA_allosteric_dom_sf"/>
</dbReference>
<dbReference type="GO" id="GO:0000287">
    <property type="term" value="F:magnesium ion binding"/>
    <property type="evidence" value="ECO:0007669"/>
    <property type="project" value="UniProtKB-UniRule"/>
</dbReference>
<dbReference type="UniPathway" id="UPA00048">
    <property type="reaction ID" value="UER00070"/>
</dbReference>
<dbReference type="GO" id="GO:0003985">
    <property type="term" value="F:acetyl-CoA C-acetyltransferase activity"/>
    <property type="evidence" value="ECO:0007669"/>
    <property type="project" value="UniProtKB-UniRule"/>
</dbReference>
<name>A0A2G6KLQ1_9BACT</name>
<dbReference type="GO" id="GO:0005737">
    <property type="term" value="C:cytoplasm"/>
    <property type="evidence" value="ECO:0007669"/>
    <property type="project" value="UniProtKB-SubCell"/>
</dbReference>
<dbReference type="PANTHER" id="PTHR46911">
    <property type="match status" value="1"/>
</dbReference>
<dbReference type="EC" id="2.3.3.13" evidence="4 10"/>
<keyword evidence="8 10" id="KW-0479">Metal-binding</keyword>
<dbReference type="Proteomes" id="UP000230821">
    <property type="component" value="Unassembled WGS sequence"/>
</dbReference>
<dbReference type="InterPro" id="IPR005668">
    <property type="entry name" value="IPM_Synthase"/>
</dbReference>
<comment type="pathway">
    <text evidence="2 10">Amino-acid biosynthesis; L-leucine biosynthesis; L-leucine from 3-methyl-2-oxobutanoate: step 1/4.</text>
</comment>
<gene>
    <name evidence="10 12" type="primary">leuA</name>
    <name evidence="12" type="ORF">CSA56_02910</name>
</gene>
<feature type="domain" description="Pyruvate carboxyltransferase" evidence="11">
    <location>
        <begin position="31"/>
        <end position="305"/>
    </location>
</feature>
<feature type="region of interest" description="Regulatory domain" evidence="10">
    <location>
        <begin position="439"/>
        <end position="559"/>
    </location>
</feature>
<dbReference type="HAMAP" id="MF_00572">
    <property type="entry name" value="LeuA_type2"/>
    <property type="match status" value="1"/>
</dbReference>
<dbReference type="SUPFAM" id="SSF89000">
    <property type="entry name" value="post-HMGL domain-like"/>
    <property type="match status" value="1"/>
</dbReference>
<evidence type="ECO:0000256" key="5">
    <source>
        <dbReference type="ARBA" id="ARBA00022430"/>
    </source>
</evidence>
<evidence type="ECO:0000313" key="13">
    <source>
        <dbReference type="Proteomes" id="UP000230821"/>
    </source>
</evidence>
<dbReference type="PROSITE" id="PS00815">
    <property type="entry name" value="AIPM_HOMOCIT_SYNTH_1"/>
    <property type="match status" value="1"/>
</dbReference>
<keyword evidence="9 10" id="KW-0100">Branched-chain amino acid biosynthesis</keyword>
<dbReference type="InterPro" id="IPR000891">
    <property type="entry name" value="PYR_CT"/>
</dbReference>
<dbReference type="PROSITE" id="PS50991">
    <property type="entry name" value="PYR_CT"/>
    <property type="match status" value="1"/>
</dbReference>
<evidence type="ECO:0000256" key="8">
    <source>
        <dbReference type="ARBA" id="ARBA00022723"/>
    </source>
</evidence>
<dbReference type="GO" id="GO:0003852">
    <property type="term" value="F:2-isopropylmalate synthase activity"/>
    <property type="evidence" value="ECO:0007669"/>
    <property type="project" value="UniProtKB-UniRule"/>
</dbReference>
<evidence type="ECO:0000256" key="7">
    <source>
        <dbReference type="ARBA" id="ARBA00022679"/>
    </source>
</evidence>
<keyword evidence="7 10" id="KW-0808">Transferase</keyword>
<dbReference type="Gene3D" id="3.20.20.70">
    <property type="entry name" value="Aldolase class I"/>
    <property type="match status" value="1"/>
</dbReference>
<dbReference type="PANTHER" id="PTHR46911:SF1">
    <property type="entry name" value="2-ISOPROPYLMALATE SYNTHASE"/>
    <property type="match status" value="1"/>
</dbReference>
<keyword evidence="6 10" id="KW-0028">Amino-acid biosynthesis</keyword>
<evidence type="ECO:0000256" key="3">
    <source>
        <dbReference type="ARBA" id="ARBA00009767"/>
    </source>
</evidence>
<dbReference type="SUPFAM" id="SSF51569">
    <property type="entry name" value="Aldolase"/>
    <property type="match status" value="1"/>
</dbReference>
<dbReference type="PROSITE" id="PS00816">
    <property type="entry name" value="AIPM_HOMOCIT_SYNTH_2"/>
    <property type="match status" value="1"/>
</dbReference>
<dbReference type="InterPro" id="IPR054692">
    <property type="entry name" value="LeuA-like_post-cat"/>
</dbReference>
<reference evidence="12 13" key="1">
    <citation type="submission" date="2017-10" db="EMBL/GenBank/DDBJ databases">
        <title>Novel microbial diversity and functional potential in the marine mammal oral microbiome.</title>
        <authorList>
            <person name="Dudek N.K."/>
            <person name="Sun C.L."/>
            <person name="Burstein D."/>
            <person name="Kantor R.S."/>
            <person name="Aliaga Goltsman D.S."/>
            <person name="Bik E.M."/>
            <person name="Thomas B.C."/>
            <person name="Banfield J.F."/>
            <person name="Relman D.A."/>
        </authorList>
    </citation>
    <scope>NUCLEOTIDE SEQUENCE [LARGE SCALE GENOMIC DNA]</scope>
    <source>
        <strain evidence="12">DOLJORAL78_47_16</strain>
    </source>
</reference>
<comment type="subunit">
    <text evidence="10">Homodimer.</text>
</comment>
<comment type="cofactor">
    <cofactor evidence="10">
        <name>Mg(2+)</name>
        <dbReference type="ChEBI" id="CHEBI:18420"/>
    </cofactor>
</comment>
<evidence type="ECO:0000256" key="1">
    <source>
        <dbReference type="ARBA" id="ARBA00000064"/>
    </source>
</evidence>
<dbReference type="InterPro" id="IPR013709">
    <property type="entry name" value="2-isopropylmalate_synth_dimer"/>
</dbReference>
<evidence type="ECO:0000256" key="9">
    <source>
        <dbReference type="ARBA" id="ARBA00023304"/>
    </source>
</evidence>
<dbReference type="Pfam" id="PF00682">
    <property type="entry name" value="HMGL-like"/>
    <property type="match status" value="1"/>
</dbReference>
<dbReference type="GO" id="GO:0009098">
    <property type="term" value="P:L-leucine biosynthetic process"/>
    <property type="evidence" value="ECO:0007669"/>
    <property type="project" value="UniProtKB-UniRule"/>
</dbReference>
<evidence type="ECO:0000256" key="4">
    <source>
        <dbReference type="ARBA" id="ARBA00012973"/>
    </source>
</evidence>
<dbReference type="Pfam" id="PF22615">
    <property type="entry name" value="IPMS_D2"/>
    <property type="match status" value="1"/>
</dbReference>
<evidence type="ECO:0000256" key="10">
    <source>
        <dbReference type="HAMAP-Rule" id="MF_00572"/>
    </source>
</evidence>
<dbReference type="EMBL" id="PDSK01000034">
    <property type="protein sequence ID" value="PIE35739.1"/>
    <property type="molecule type" value="Genomic_DNA"/>
</dbReference>
<dbReference type="SMART" id="SM00917">
    <property type="entry name" value="LeuA_dimer"/>
    <property type="match status" value="1"/>
</dbReference>
<protein>
    <recommendedName>
        <fullName evidence="4 10">2-isopropylmalate synthase</fullName>
        <ecNumber evidence="4 10">2.3.3.13</ecNumber>
    </recommendedName>
    <alternativeName>
        <fullName evidence="10">Alpha-IPM synthase</fullName>
    </alternativeName>
    <alternativeName>
        <fullName evidence="10">Alpha-isopropylmalate synthase</fullName>
    </alternativeName>
</protein>
<feature type="binding site" evidence="10">
    <location>
        <position position="280"/>
    </location>
    <ligand>
        <name>Mg(2+)</name>
        <dbReference type="ChEBI" id="CHEBI:18420"/>
    </ligand>
</feature>
<accession>A0A2G6KLQ1</accession>
<dbReference type="CDD" id="cd07942">
    <property type="entry name" value="DRE_TIM_LeuA"/>
    <property type="match status" value="1"/>
</dbReference>
<dbReference type="InterPro" id="IPR013785">
    <property type="entry name" value="Aldolase_TIM"/>
</dbReference>
<dbReference type="Gene3D" id="3.30.160.270">
    <property type="match status" value="1"/>
</dbReference>
<dbReference type="NCBIfam" id="TIGR00970">
    <property type="entry name" value="leuA_yeast"/>
    <property type="match status" value="1"/>
</dbReference>
<dbReference type="InterPro" id="IPR039371">
    <property type="entry name" value="LeuA_N_DRE-TIM"/>
</dbReference>
<feature type="binding site" evidence="10">
    <location>
        <position position="246"/>
    </location>
    <ligand>
        <name>Mg(2+)</name>
        <dbReference type="ChEBI" id="CHEBI:18420"/>
    </ligand>
</feature>
<dbReference type="NCBIfam" id="NF002991">
    <property type="entry name" value="PRK03739.1"/>
    <property type="match status" value="1"/>
</dbReference>
<dbReference type="InterPro" id="IPR002034">
    <property type="entry name" value="AIPM/Hcit_synth_CS"/>
</dbReference>
<organism evidence="12 13">
    <name type="scientific">candidate division KSB3 bacterium</name>
    <dbReference type="NCBI Taxonomy" id="2044937"/>
    <lineage>
        <taxon>Bacteria</taxon>
        <taxon>candidate division KSB3</taxon>
    </lineage>
</organism>
<keyword evidence="5 10" id="KW-0432">Leucine biosynthesis</keyword>
<evidence type="ECO:0000256" key="6">
    <source>
        <dbReference type="ARBA" id="ARBA00022605"/>
    </source>
</evidence>
<feature type="binding site" evidence="10">
    <location>
        <position position="40"/>
    </location>
    <ligand>
        <name>Mg(2+)</name>
        <dbReference type="ChEBI" id="CHEBI:18420"/>
    </ligand>
</feature>
<keyword evidence="10" id="KW-0460">Magnesium</keyword>
<evidence type="ECO:0000256" key="2">
    <source>
        <dbReference type="ARBA" id="ARBA00004689"/>
    </source>
</evidence>
<dbReference type="SUPFAM" id="SSF110921">
    <property type="entry name" value="2-isopropylmalate synthase LeuA, allosteric (dimerisation) domain"/>
    <property type="match status" value="1"/>
</dbReference>
<comment type="subcellular location">
    <subcellularLocation>
        <location evidence="10">Cytoplasm</location>
    </subcellularLocation>
</comment>
<comment type="caution">
    <text evidence="12">The sequence shown here is derived from an EMBL/GenBank/DDBJ whole genome shotgun (WGS) entry which is preliminary data.</text>
</comment>
<dbReference type="AlphaFoldDB" id="A0A2G6KLQ1"/>
<comment type="catalytic activity">
    <reaction evidence="1 10">
        <text>3-methyl-2-oxobutanoate + acetyl-CoA + H2O = (2S)-2-isopropylmalate + CoA + H(+)</text>
        <dbReference type="Rhea" id="RHEA:21524"/>
        <dbReference type="ChEBI" id="CHEBI:1178"/>
        <dbReference type="ChEBI" id="CHEBI:11851"/>
        <dbReference type="ChEBI" id="CHEBI:15377"/>
        <dbReference type="ChEBI" id="CHEBI:15378"/>
        <dbReference type="ChEBI" id="CHEBI:57287"/>
        <dbReference type="ChEBI" id="CHEBI:57288"/>
        <dbReference type="EC" id="2.3.3.13"/>
    </reaction>
</comment>
<evidence type="ECO:0000313" key="12">
    <source>
        <dbReference type="EMBL" id="PIE35739.1"/>
    </source>
</evidence>
<dbReference type="Pfam" id="PF08502">
    <property type="entry name" value="LeuA_dimer"/>
    <property type="match status" value="1"/>
</dbReference>
<sequence>MKRMNFERYRPFPSVDLPNRQWPSNTITQAPIWCSVDLRDGNQALRIPMNLEEKLDMFELLVDIGFKEIEIGFPSAAQVEYDFARILVEENRIPDDVTVQVLVQCREHLIRRTYEALDGMKNVVVHFYNSTSTLQRDVVFHMDKDQIKRIAVEGATLIKRLKEDYDNDGICFEYSPESFTGTELDYAVDVCHGVMDVIEPTPDKKLILNLPSTVEMATANVHADQIEWFCRNIKNRDSVLISLHAHNDRGTAVAASELALMAGADRVEGTLFGNGERTGNMDIVTMALNMFSQGVDPKLDFTDINRVRDIYQECTHMDVHVRHPYVGEFVYTAFSGSHQDAINKGMKAQEDRNAEHWEVPYLPIDPQDVGRTYQSIIRINSQSGKGGVAYIMEHEFGFKMPKAMHPEFGRIIQEVTEQTGDELPPHEIYKVFEQEYLSRTYPYHLRECHIVVEAGADELSDTLVKSVVGVNGDAIKFEGKGNGPIDAFVRGLREQTNVDFTLESYSEHAIDHHSDSRAAAYISLKTGTGRLAFGIGIDANISLASIRAILSALNRLAVE</sequence>
<feature type="binding site" evidence="10">
    <location>
        <position position="244"/>
    </location>
    <ligand>
        <name>Mg(2+)</name>
        <dbReference type="ChEBI" id="CHEBI:18420"/>
    </ligand>
</feature>
<evidence type="ECO:0000259" key="11">
    <source>
        <dbReference type="PROSITE" id="PS50991"/>
    </source>
</evidence>
<proteinExistence type="inferred from homology"/>
<comment type="function">
    <text evidence="10">Catalyzes the condensation of the acetyl group of acetyl-CoA with 3-methyl-2-oxobutanoate (2-ketoisovalerate) to form 3-carboxy-3-hydroxy-4-methylpentanoate (2-isopropylmalate).</text>
</comment>
<keyword evidence="10" id="KW-0963">Cytoplasm</keyword>
<comment type="similarity">
    <text evidence="3 10">Belongs to the alpha-IPM synthase/homocitrate synthase family. LeuA type 2 subfamily.</text>
</comment>